<reference evidence="1" key="1">
    <citation type="submission" date="2020-05" db="EMBL/GenBank/DDBJ databases">
        <authorList>
            <person name="Chiriac C."/>
            <person name="Salcher M."/>
            <person name="Ghai R."/>
            <person name="Kavagutti S V."/>
        </authorList>
    </citation>
    <scope>NUCLEOTIDE SEQUENCE</scope>
</reference>
<organism evidence="1">
    <name type="scientific">uncultured Caudovirales phage</name>
    <dbReference type="NCBI Taxonomy" id="2100421"/>
    <lineage>
        <taxon>Viruses</taxon>
        <taxon>Duplodnaviria</taxon>
        <taxon>Heunggongvirae</taxon>
        <taxon>Uroviricota</taxon>
        <taxon>Caudoviricetes</taxon>
        <taxon>Peduoviridae</taxon>
        <taxon>Maltschvirus</taxon>
        <taxon>Maltschvirus maltsch</taxon>
    </lineage>
</organism>
<name>A0A6J7WXQ8_9CAUD</name>
<protein>
    <submittedName>
        <fullName evidence="1">Uncharacterized protein</fullName>
    </submittedName>
</protein>
<dbReference type="EMBL" id="LR798277">
    <property type="protein sequence ID" value="CAB5219833.1"/>
    <property type="molecule type" value="Genomic_DNA"/>
</dbReference>
<sequence>MAEYQTLINLAGMAALSVVGWLARELWGAVKELRKDLHALEVNTVPRVEFTENIRHIEDICRQIFDRIETIRSEK</sequence>
<accession>A0A6J7WXQ8</accession>
<evidence type="ECO:0000313" key="1">
    <source>
        <dbReference type="EMBL" id="CAB5219833.1"/>
    </source>
</evidence>
<proteinExistence type="predicted"/>
<gene>
    <name evidence="1" type="ORF">UFOVP237_3</name>
</gene>